<evidence type="ECO:0000256" key="2">
    <source>
        <dbReference type="ARBA" id="ARBA00023125"/>
    </source>
</evidence>
<dbReference type="InterPro" id="IPR036390">
    <property type="entry name" value="WH_DNA-bd_sf"/>
</dbReference>
<proteinExistence type="predicted"/>
<evidence type="ECO:0000313" key="6">
    <source>
        <dbReference type="Proteomes" id="UP000275401"/>
    </source>
</evidence>
<dbReference type="PANTHER" id="PTHR33164">
    <property type="entry name" value="TRANSCRIPTIONAL REGULATOR, MARR FAMILY"/>
    <property type="match status" value="1"/>
</dbReference>
<evidence type="ECO:0000259" key="4">
    <source>
        <dbReference type="PROSITE" id="PS50995"/>
    </source>
</evidence>
<keyword evidence="2" id="KW-0238">DNA-binding</keyword>
<dbReference type="GO" id="GO:0003700">
    <property type="term" value="F:DNA-binding transcription factor activity"/>
    <property type="evidence" value="ECO:0007669"/>
    <property type="project" value="InterPro"/>
</dbReference>
<dbReference type="Proteomes" id="UP000275401">
    <property type="component" value="Unassembled WGS sequence"/>
</dbReference>
<dbReference type="InterPro" id="IPR000835">
    <property type="entry name" value="HTH_MarR-typ"/>
</dbReference>
<dbReference type="SUPFAM" id="SSF46785">
    <property type="entry name" value="Winged helix' DNA-binding domain"/>
    <property type="match status" value="1"/>
</dbReference>
<evidence type="ECO:0000256" key="1">
    <source>
        <dbReference type="ARBA" id="ARBA00023015"/>
    </source>
</evidence>
<dbReference type="GO" id="GO:0003677">
    <property type="term" value="F:DNA binding"/>
    <property type="evidence" value="ECO:0007669"/>
    <property type="project" value="UniProtKB-KW"/>
</dbReference>
<feature type="domain" description="HTH marR-type" evidence="4">
    <location>
        <begin position="14"/>
        <end position="146"/>
    </location>
</feature>
<dbReference type="InterPro" id="IPR039422">
    <property type="entry name" value="MarR/SlyA-like"/>
</dbReference>
<keyword evidence="6" id="KW-1185">Reference proteome</keyword>
<protein>
    <submittedName>
        <fullName evidence="5">MarR family transcriptional regulator</fullName>
    </submittedName>
</protein>
<dbReference type="Gene3D" id="1.10.10.10">
    <property type="entry name" value="Winged helix-like DNA-binding domain superfamily/Winged helix DNA-binding domain"/>
    <property type="match status" value="1"/>
</dbReference>
<dbReference type="InterPro" id="IPR023187">
    <property type="entry name" value="Tscrpt_reg_MarR-type_CS"/>
</dbReference>
<dbReference type="Pfam" id="PF12802">
    <property type="entry name" value="MarR_2"/>
    <property type="match status" value="1"/>
</dbReference>
<name>A0A3M8XF20_9ACTN</name>
<evidence type="ECO:0000256" key="3">
    <source>
        <dbReference type="ARBA" id="ARBA00023163"/>
    </source>
</evidence>
<dbReference type="PANTHER" id="PTHR33164:SF103">
    <property type="entry name" value="REGULATORY PROTEIN MARR"/>
    <property type="match status" value="1"/>
</dbReference>
<gene>
    <name evidence="5" type="ORF">EEJ42_00195</name>
</gene>
<dbReference type="GO" id="GO:0006950">
    <property type="term" value="P:response to stress"/>
    <property type="evidence" value="ECO:0007669"/>
    <property type="project" value="TreeGrafter"/>
</dbReference>
<dbReference type="AlphaFoldDB" id="A0A3M8XF20"/>
<evidence type="ECO:0000313" key="5">
    <source>
        <dbReference type="EMBL" id="RNG39385.1"/>
    </source>
</evidence>
<keyword evidence="3" id="KW-0804">Transcription</keyword>
<dbReference type="PROSITE" id="PS50995">
    <property type="entry name" value="HTH_MARR_2"/>
    <property type="match status" value="1"/>
</dbReference>
<comment type="caution">
    <text evidence="5">The sequence shown here is derived from an EMBL/GenBank/DDBJ whole genome shotgun (WGS) entry which is preliminary data.</text>
</comment>
<dbReference type="PROSITE" id="PS01117">
    <property type="entry name" value="HTH_MARR_1"/>
    <property type="match status" value="1"/>
</dbReference>
<reference evidence="5 6" key="1">
    <citation type="submission" date="2018-11" db="EMBL/GenBank/DDBJ databases">
        <title>The Potential of Streptomyces as Biocontrol Agents against the Tomato grey mould, Botrytis cinerea (Gray mold) Frontiers in Microbiology.</title>
        <authorList>
            <person name="Li D."/>
        </authorList>
    </citation>
    <scope>NUCLEOTIDE SEQUENCE [LARGE SCALE GENOMIC DNA]</scope>
    <source>
        <strain evidence="5 6">NEAU-LD23</strain>
    </source>
</reference>
<accession>A0A3M8XF20</accession>
<dbReference type="EMBL" id="RIBZ01000006">
    <property type="protein sequence ID" value="RNG39385.1"/>
    <property type="molecule type" value="Genomic_DNA"/>
</dbReference>
<dbReference type="InterPro" id="IPR036388">
    <property type="entry name" value="WH-like_DNA-bd_sf"/>
</dbReference>
<dbReference type="RefSeq" id="WP_123098008.1">
    <property type="nucleotide sequence ID" value="NZ_RIBZ01000006.1"/>
</dbReference>
<organism evidence="5 6">
    <name type="scientific">Streptomyces botrytidirepellens</name>
    <dbReference type="NCBI Taxonomy" id="2486417"/>
    <lineage>
        <taxon>Bacteria</taxon>
        <taxon>Bacillati</taxon>
        <taxon>Actinomycetota</taxon>
        <taxon>Actinomycetes</taxon>
        <taxon>Kitasatosporales</taxon>
        <taxon>Streptomycetaceae</taxon>
        <taxon>Streptomyces</taxon>
    </lineage>
</organism>
<dbReference type="SMART" id="SM00347">
    <property type="entry name" value="HTH_MARR"/>
    <property type="match status" value="1"/>
</dbReference>
<keyword evidence="1" id="KW-0805">Transcription regulation</keyword>
<sequence length="156" mass="17765">MTTSEQSDTAQLDQVGTLYLVKRLEQAIRAHLDALLRPLGLTTLQYTALTVLERRDGLSSAQLARRSFVKPQTMHEMVQTLEERGFIERRRDPANRRVLLISLSDRGREALRSYDEQVRLLEERMLGGLSEDQRGELRHALIDCTRAMSAAPPQGH</sequence>